<gene>
    <name evidence="4" type="ORF">JCM9152_2383</name>
</gene>
<evidence type="ECO:0000313" key="5">
    <source>
        <dbReference type="Proteomes" id="UP000018895"/>
    </source>
</evidence>
<keyword evidence="1" id="KW-0812">Transmembrane</keyword>
<keyword evidence="1" id="KW-1133">Transmembrane helix</keyword>
<keyword evidence="5" id="KW-1185">Reference proteome</keyword>
<dbReference type="Pfam" id="PF09323">
    <property type="entry name" value="DUF1980"/>
    <property type="match status" value="1"/>
</dbReference>
<protein>
    <recommendedName>
        <fullName evidence="6">TIGR03943 family protein</fullName>
    </recommendedName>
</protein>
<evidence type="ECO:0000313" key="4">
    <source>
        <dbReference type="EMBL" id="GAE30950.1"/>
    </source>
</evidence>
<dbReference type="InterPro" id="IPR052955">
    <property type="entry name" value="UPF0703_membrane_permease"/>
</dbReference>
<dbReference type="AlphaFoldDB" id="W4QFT5"/>
<feature type="domain" description="DUF1980" evidence="2">
    <location>
        <begin position="14"/>
        <end position="124"/>
    </location>
</feature>
<dbReference type="InterPro" id="IPR015402">
    <property type="entry name" value="DUF1980"/>
</dbReference>
<dbReference type="STRING" id="1236971.JCM9152_2383"/>
<feature type="transmembrane region" description="Helical" evidence="1">
    <location>
        <begin position="37"/>
        <end position="60"/>
    </location>
</feature>
<dbReference type="Proteomes" id="UP000018895">
    <property type="component" value="Unassembled WGS sequence"/>
</dbReference>
<sequence length="318" mass="35663">MDNNQSDTGFHAYIRGIILIGFALLMLAFLMTGNITYYIAPTMFPFIYFATAVFLILGILQIIRSTKKGQEEEQLCDCGTDHSVQGPFFVKLLIYTIFITPIVLGFVLPDRLLDSSVAANRGVQFGSGLVETTPVAQETANSSSTSRAEAFLDDPEAYYAELENQEAADSISNEEFYTEEGYNQYYSELASELLEEETVIVTEENYLDVMTILDLHLNDFIGKSIEMVGFVFQEGDFDDDQFVVARFGMTCCIADASVYGTMVRSDEPLELDNDTWVRVSGIIGESTYGEMRIPQVMLRGFEIVEAPDSPYVYPRFSF</sequence>
<feature type="transmembrane region" description="Helical" evidence="1">
    <location>
        <begin position="88"/>
        <end position="108"/>
    </location>
</feature>
<dbReference type="NCBIfam" id="TIGR03943">
    <property type="entry name" value="TIGR03943 family putative permease subunit"/>
    <property type="match status" value="1"/>
</dbReference>
<dbReference type="PANTHER" id="PTHR40047:SF1">
    <property type="entry name" value="UPF0703 PROTEIN YCGQ"/>
    <property type="match status" value="1"/>
</dbReference>
<keyword evidence="1" id="KW-0472">Membrane</keyword>
<accession>W4QFT5</accession>
<dbReference type="RefSeq" id="WP_035344078.1">
    <property type="nucleotide sequence ID" value="NZ_BAUU01000015.1"/>
</dbReference>
<dbReference type="InterPro" id="IPR048493">
    <property type="entry name" value="DUF1980_N"/>
</dbReference>
<evidence type="ECO:0000256" key="1">
    <source>
        <dbReference type="SAM" id="Phobius"/>
    </source>
</evidence>
<dbReference type="InterPro" id="IPR048447">
    <property type="entry name" value="DUF1980_C"/>
</dbReference>
<organism evidence="4 5">
    <name type="scientific">Halalkalibacter hemicellulosilyticusJCM 9152</name>
    <dbReference type="NCBI Taxonomy" id="1236971"/>
    <lineage>
        <taxon>Bacteria</taxon>
        <taxon>Bacillati</taxon>
        <taxon>Bacillota</taxon>
        <taxon>Bacilli</taxon>
        <taxon>Bacillales</taxon>
        <taxon>Bacillaceae</taxon>
        <taxon>Halalkalibacter</taxon>
    </lineage>
</organism>
<feature type="domain" description="DUF1980" evidence="3">
    <location>
        <begin position="177"/>
        <end position="314"/>
    </location>
</feature>
<dbReference type="OrthoDB" id="9770408at2"/>
<dbReference type="PANTHER" id="PTHR40047">
    <property type="entry name" value="UPF0703 PROTEIN YCGQ"/>
    <property type="match status" value="1"/>
</dbReference>
<evidence type="ECO:0000259" key="3">
    <source>
        <dbReference type="Pfam" id="PF21537"/>
    </source>
</evidence>
<dbReference type="Pfam" id="PF21537">
    <property type="entry name" value="DUF1980_C"/>
    <property type="match status" value="1"/>
</dbReference>
<evidence type="ECO:0000259" key="2">
    <source>
        <dbReference type="Pfam" id="PF09323"/>
    </source>
</evidence>
<reference evidence="4" key="1">
    <citation type="journal article" date="2014" name="Genome Announc.">
        <title>Draft Genome Sequences of Three Alkaliphilic Bacillus Strains, Bacillus wakoensis JCM 9140T, Bacillus akibai JCM 9157T, and Bacillus hemicellulosilyticus JCM 9152T.</title>
        <authorList>
            <person name="Yuki M."/>
            <person name="Oshima K."/>
            <person name="Suda W."/>
            <person name="Oshida Y."/>
            <person name="Kitamura K."/>
            <person name="Iida T."/>
            <person name="Hattori M."/>
            <person name="Ohkuma M."/>
        </authorList>
    </citation>
    <scope>NUCLEOTIDE SEQUENCE [LARGE SCALE GENOMIC DNA]</scope>
    <source>
        <strain evidence="4">JCM 9152</strain>
    </source>
</reference>
<evidence type="ECO:0008006" key="6">
    <source>
        <dbReference type="Google" id="ProtNLM"/>
    </source>
</evidence>
<name>W4QFT5_9BACI</name>
<proteinExistence type="predicted"/>
<comment type="caution">
    <text evidence="4">The sequence shown here is derived from an EMBL/GenBank/DDBJ whole genome shotgun (WGS) entry which is preliminary data.</text>
</comment>
<feature type="transmembrane region" description="Helical" evidence="1">
    <location>
        <begin position="12"/>
        <end position="31"/>
    </location>
</feature>
<dbReference type="EMBL" id="BAUU01000015">
    <property type="protein sequence ID" value="GAE30950.1"/>
    <property type="molecule type" value="Genomic_DNA"/>
</dbReference>